<keyword evidence="3" id="KW-1185">Reference proteome</keyword>
<evidence type="ECO:0000313" key="3">
    <source>
        <dbReference type="Proteomes" id="UP000077066"/>
    </source>
</evidence>
<dbReference type="AlphaFoldDB" id="A0A166DPG6"/>
<gene>
    <name evidence="2" type="ORF">MBFIL_05860</name>
</gene>
<comment type="caution">
    <text evidence="2">The sequence shown here is derived from an EMBL/GenBank/DDBJ whole genome shotgun (WGS) entry which is preliminary data.</text>
</comment>
<dbReference type="SUPFAM" id="SSF52374">
    <property type="entry name" value="Nucleotidylyl transferase"/>
    <property type="match status" value="1"/>
</dbReference>
<dbReference type="PANTHER" id="PTHR37825">
    <property type="entry name" value="TRNA(MET) CYTIDINE ACETATE LIGASE"/>
    <property type="match status" value="1"/>
</dbReference>
<organism evidence="2 3">
    <name type="scientific">Methanobrevibacter filiformis</name>
    <dbReference type="NCBI Taxonomy" id="55758"/>
    <lineage>
        <taxon>Archaea</taxon>
        <taxon>Methanobacteriati</taxon>
        <taxon>Methanobacteriota</taxon>
        <taxon>Methanomada group</taxon>
        <taxon>Methanobacteria</taxon>
        <taxon>Methanobacteriales</taxon>
        <taxon>Methanobacteriaceae</taxon>
        <taxon>Methanobrevibacter</taxon>
    </lineage>
</organism>
<dbReference type="PANTHER" id="PTHR37825:SF1">
    <property type="entry name" value="TRNA(MET) CYTIDINE ACETATE LIGASE"/>
    <property type="match status" value="1"/>
</dbReference>
<dbReference type="RefSeq" id="WP_066971349.1">
    <property type="nucleotide sequence ID" value="NZ_LWMT01000086.1"/>
</dbReference>
<name>A0A166DPG6_9EURY</name>
<dbReference type="STRING" id="55758.MBFIL_05860"/>
<dbReference type="OrthoDB" id="68916at2157"/>
<dbReference type="InterPro" id="IPR008513">
    <property type="entry name" value="tRNA(Met)_cyd_acetate_ligase"/>
</dbReference>
<dbReference type="Gene3D" id="1.20.58.620">
    <property type="match status" value="1"/>
</dbReference>
<dbReference type="Pfam" id="PF16581">
    <property type="entry name" value="HIGH_NTase1_ass"/>
    <property type="match status" value="1"/>
</dbReference>
<dbReference type="InterPro" id="IPR014729">
    <property type="entry name" value="Rossmann-like_a/b/a_fold"/>
</dbReference>
<accession>A0A166DPG6</accession>
<dbReference type="Pfam" id="PF05636">
    <property type="entry name" value="HIGH_NTase1"/>
    <property type="match status" value="1"/>
</dbReference>
<evidence type="ECO:0000313" key="2">
    <source>
        <dbReference type="EMBL" id="KZX15820.1"/>
    </source>
</evidence>
<dbReference type="Gene3D" id="3.40.50.620">
    <property type="entry name" value="HUPs"/>
    <property type="match status" value="1"/>
</dbReference>
<dbReference type="InterPro" id="IPR032266">
    <property type="entry name" value="HIGH_NTase1_ass"/>
</dbReference>
<feature type="domain" description="Putative cytidyltransferase-related C-terminal region" evidence="1">
    <location>
        <begin position="165"/>
        <end position="369"/>
    </location>
</feature>
<dbReference type="Proteomes" id="UP000077066">
    <property type="component" value="Unassembled WGS sequence"/>
</dbReference>
<evidence type="ECO:0000259" key="1">
    <source>
        <dbReference type="Pfam" id="PF16581"/>
    </source>
</evidence>
<dbReference type="EMBL" id="LWMT01000086">
    <property type="protein sequence ID" value="KZX15820.1"/>
    <property type="molecule type" value="Genomic_DNA"/>
</dbReference>
<sequence>MPSNDFVSSIIKKDRKTFFKDLAIIKKNKKGLSPNMDSFNEGNFNYTSEIPDNHNITDIPLIADFTEYNPLHNGHFHCMKLAKSKISNGIFVAIVPGLFERSGRGVPYTIDRYSRSEIAINVGADIVVEGPPMGVMGSGQYSLCLALMFKSLNTDYIPRGYKSVDGYDIILDRISSGVGVSPKPYKIVDMSNKEILLNGKLEEDNYVIVSLSKSLTNINFNFKNKFIFIERIKGVSGTLIRQAINSNNLNNVNDMLPPESIAILKREIREGRAPLHNIRYDEEIINSANKLSFDELTSLNLLNENTANNIINIRENKPFTTVEEVGSSISQGFSSHFKHRVLSVLETKLNNDIISNYIEGYPSHIRVLNYKNEHVLNVFKDKINRRIELCQ</sequence>
<proteinExistence type="predicted"/>
<dbReference type="PATRIC" id="fig|55758.3.peg.660"/>
<reference evidence="2 3" key="1">
    <citation type="submission" date="2016-04" db="EMBL/GenBank/DDBJ databases">
        <title>Genome sequence of Methanobrevibacter filiformis DSM 11501.</title>
        <authorList>
            <person name="Poehlein A."/>
            <person name="Seedorf H."/>
            <person name="Daniel R."/>
        </authorList>
    </citation>
    <scope>NUCLEOTIDE SEQUENCE [LARGE SCALE GENOMIC DNA]</scope>
    <source>
        <strain evidence="2 3">DSM 11501</strain>
    </source>
</reference>
<protein>
    <recommendedName>
        <fullName evidence="1">Putative cytidyltransferase-related C-terminal region domain-containing protein</fullName>
    </recommendedName>
</protein>